<dbReference type="EMBL" id="BLKM01009743">
    <property type="protein sequence ID" value="GFG37706.1"/>
    <property type="molecule type" value="Genomic_DNA"/>
</dbReference>
<evidence type="ECO:0000313" key="2">
    <source>
        <dbReference type="Proteomes" id="UP000502823"/>
    </source>
</evidence>
<evidence type="ECO:0000313" key="1">
    <source>
        <dbReference type="EMBL" id="GFG37706.1"/>
    </source>
</evidence>
<evidence type="ECO:0008006" key="3">
    <source>
        <dbReference type="Google" id="ProtNLM"/>
    </source>
</evidence>
<keyword evidence="2" id="KW-1185">Reference proteome</keyword>
<dbReference type="InParanoid" id="A0A6L2PYU2"/>
<dbReference type="PANTHER" id="PTHR19446">
    <property type="entry name" value="REVERSE TRANSCRIPTASES"/>
    <property type="match status" value="1"/>
</dbReference>
<dbReference type="AlphaFoldDB" id="A0A6L2PYU2"/>
<dbReference type="Proteomes" id="UP000502823">
    <property type="component" value="Unassembled WGS sequence"/>
</dbReference>
<organism evidence="1 2">
    <name type="scientific">Coptotermes formosanus</name>
    <name type="common">Formosan subterranean termite</name>
    <dbReference type="NCBI Taxonomy" id="36987"/>
    <lineage>
        <taxon>Eukaryota</taxon>
        <taxon>Metazoa</taxon>
        <taxon>Ecdysozoa</taxon>
        <taxon>Arthropoda</taxon>
        <taxon>Hexapoda</taxon>
        <taxon>Insecta</taxon>
        <taxon>Pterygota</taxon>
        <taxon>Neoptera</taxon>
        <taxon>Polyneoptera</taxon>
        <taxon>Dictyoptera</taxon>
        <taxon>Blattodea</taxon>
        <taxon>Blattoidea</taxon>
        <taxon>Termitoidae</taxon>
        <taxon>Rhinotermitidae</taxon>
        <taxon>Coptotermes</taxon>
    </lineage>
</organism>
<name>A0A6L2PYU2_COPFO</name>
<gene>
    <name evidence="1" type="ORF">Cfor_11783</name>
</gene>
<proteinExistence type="predicted"/>
<reference evidence="2" key="1">
    <citation type="submission" date="2020-01" db="EMBL/GenBank/DDBJ databases">
        <title>Draft genome sequence of the Termite Coptotermes fromosanus.</title>
        <authorList>
            <person name="Itakura S."/>
            <person name="Yosikawa Y."/>
            <person name="Umezawa K."/>
        </authorList>
    </citation>
    <scope>NUCLEOTIDE SEQUENCE [LARGE SCALE GENOMIC DNA]</scope>
</reference>
<dbReference type="OrthoDB" id="6778023at2759"/>
<comment type="caution">
    <text evidence="1">The sequence shown here is derived from an EMBL/GenBank/DDBJ whole genome shotgun (WGS) entry which is preliminary data.</text>
</comment>
<protein>
    <recommendedName>
        <fullName evidence="3">Reverse transcriptase domain-containing protein</fullName>
    </recommendedName>
</protein>
<sequence length="104" mass="12473">MTGKNPKEWKNSIFVHIYKKDDKEKPENCRESRLINVCYKLYSNVLNEKFEAQAHLLLEGQHGFLKGRPCIKSFLVRNYFQKRREFNLGIHLAFLDYVEAFDKF</sequence>
<accession>A0A6L2PYU2</accession>